<dbReference type="Proteomes" id="UP000019149">
    <property type="component" value="Unassembled WGS sequence"/>
</dbReference>
<keyword evidence="2" id="KW-1185">Reference proteome</keyword>
<dbReference type="CTD" id="36342510"/>
<gene>
    <name evidence="1" type="ORF">EGR_06795</name>
</gene>
<dbReference type="KEGG" id="egl:EGR_06795"/>
<sequence>MYVYLETPAGCCVCVTFGKANSLSCNKINLFKKHRTRAVAKCKRHLQSFCLKSPPILSSVAHAFLQAPSSSSRKWKFNDQYGCCENVCLTAPIALCKPDNDNAFAFMNQENFLFYLLSCLNRIFTFLLIIKRGEINRELDNLADLGELSKQICLLQLRRKLEDGPKNIILFDEMRLGRVVRHNARMTYNSAILIHYQISKYVSSESMEPLLISDNFNNAKGSQTISTSNSPSENDCIPDQFQSTAISSRPNKFLQINTLYIKQILTVHCLLFLWIPIEN</sequence>
<evidence type="ECO:0000313" key="1">
    <source>
        <dbReference type="EMBL" id="EUB58388.1"/>
    </source>
</evidence>
<dbReference type="GeneID" id="36342510"/>
<name>W6UAG3_ECHGR</name>
<proteinExistence type="predicted"/>
<accession>W6UAG3</accession>
<dbReference type="RefSeq" id="XP_024349584.1">
    <property type="nucleotide sequence ID" value="XM_024496044.1"/>
</dbReference>
<evidence type="ECO:0000313" key="2">
    <source>
        <dbReference type="Proteomes" id="UP000019149"/>
    </source>
</evidence>
<comment type="caution">
    <text evidence="1">The sequence shown here is derived from an EMBL/GenBank/DDBJ whole genome shotgun (WGS) entry which is preliminary data.</text>
</comment>
<protein>
    <submittedName>
        <fullName evidence="1">Uncharacterized protein</fullName>
    </submittedName>
</protein>
<dbReference type="EMBL" id="APAU02000063">
    <property type="protein sequence ID" value="EUB58388.1"/>
    <property type="molecule type" value="Genomic_DNA"/>
</dbReference>
<organism evidence="1 2">
    <name type="scientific">Echinococcus granulosus</name>
    <name type="common">Hydatid tapeworm</name>
    <dbReference type="NCBI Taxonomy" id="6210"/>
    <lineage>
        <taxon>Eukaryota</taxon>
        <taxon>Metazoa</taxon>
        <taxon>Spiralia</taxon>
        <taxon>Lophotrochozoa</taxon>
        <taxon>Platyhelminthes</taxon>
        <taxon>Cestoda</taxon>
        <taxon>Eucestoda</taxon>
        <taxon>Cyclophyllidea</taxon>
        <taxon>Taeniidae</taxon>
        <taxon>Echinococcus</taxon>
        <taxon>Echinococcus granulosus group</taxon>
    </lineage>
</organism>
<dbReference type="AlphaFoldDB" id="W6UAG3"/>
<reference evidence="1 2" key="1">
    <citation type="journal article" date="2013" name="Nat. Genet.">
        <title>The genome of the hydatid tapeworm Echinococcus granulosus.</title>
        <authorList>
            <person name="Zheng H."/>
            <person name="Zhang W."/>
            <person name="Zhang L."/>
            <person name="Zhang Z."/>
            <person name="Li J."/>
            <person name="Lu G."/>
            <person name="Zhu Y."/>
            <person name="Wang Y."/>
            <person name="Huang Y."/>
            <person name="Liu J."/>
            <person name="Kang H."/>
            <person name="Chen J."/>
            <person name="Wang L."/>
            <person name="Chen A."/>
            <person name="Yu S."/>
            <person name="Gao Z."/>
            <person name="Jin L."/>
            <person name="Gu W."/>
            <person name="Wang Z."/>
            <person name="Zhao L."/>
            <person name="Shi B."/>
            <person name="Wen H."/>
            <person name="Lin R."/>
            <person name="Jones M.K."/>
            <person name="Brejova B."/>
            <person name="Vinar T."/>
            <person name="Zhao G."/>
            <person name="McManus D.P."/>
            <person name="Chen Z."/>
            <person name="Zhou Y."/>
            <person name="Wang S."/>
        </authorList>
    </citation>
    <scope>NUCLEOTIDE SEQUENCE [LARGE SCALE GENOMIC DNA]</scope>
</reference>